<evidence type="ECO:0000256" key="2">
    <source>
        <dbReference type="SAM" id="SignalP"/>
    </source>
</evidence>
<evidence type="ECO:0000256" key="1">
    <source>
        <dbReference type="SAM" id="MobiDB-lite"/>
    </source>
</evidence>
<name>A0A075ATM9_ROZAC</name>
<feature type="compositionally biased region" description="Low complexity" evidence="1">
    <location>
        <begin position="668"/>
        <end position="693"/>
    </location>
</feature>
<gene>
    <name evidence="3" type="ORF">O9G_005516</name>
</gene>
<evidence type="ECO:0000313" key="4">
    <source>
        <dbReference type="Proteomes" id="UP000030755"/>
    </source>
</evidence>
<feature type="compositionally biased region" description="Polar residues" evidence="1">
    <location>
        <begin position="652"/>
        <end position="667"/>
    </location>
</feature>
<accession>A0A075ATM9</accession>
<feature type="signal peptide" evidence="2">
    <location>
        <begin position="1"/>
        <end position="18"/>
    </location>
</feature>
<protein>
    <submittedName>
        <fullName evidence="3">Uncharacterized protein</fullName>
    </submittedName>
</protein>
<keyword evidence="4" id="KW-1185">Reference proteome</keyword>
<dbReference type="AlphaFoldDB" id="A0A075ATM9"/>
<feature type="region of interest" description="Disordered" evidence="1">
    <location>
        <begin position="636"/>
        <end position="695"/>
    </location>
</feature>
<evidence type="ECO:0000313" key="3">
    <source>
        <dbReference type="EMBL" id="EPZ31912.1"/>
    </source>
</evidence>
<feature type="chain" id="PRO_5001704793" evidence="2">
    <location>
        <begin position="19"/>
        <end position="802"/>
    </location>
</feature>
<reference evidence="3 4" key="1">
    <citation type="journal article" date="2013" name="Curr. Biol.">
        <title>Shared signatures of parasitism and phylogenomics unite Cryptomycota and microsporidia.</title>
        <authorList>
            <person name="James T.Y."/>
            <person name="Pelin A."/>
            <person name="Bonen L."/>
            <person name="Ahrendt S."/>
            <person name="Sain D."/>
            <person name="Corradi N."/>
            <person name="Stajich J.E."/>
        </authorList>
    </citation>
    <scope>NUCLEOTIDE SEQUENCE [LARGE SCALE GENOMIC DNA]</scope>
    <source>
        <strain evidence="3 4">CSF55</strain>
    </source>
</reference>
<keyword evidence="2" id="KW-0732">Signal</keyword>
<organism evidence="3 4">
    <name type="scientific">Rozella allomycis (strain CSF55)</name>
    <dbReference type="NCBI Taxonomy" id="988480"/>
    <lineage>
        <taxon>Eukaryota</taxon>
        <taxon>Fungi</taxon>
        <taxon>Fungi incertae sedis</taxon>
        <taxon>Cryptomycota</taxon>
        <taxon>Cryptomycota incertae sedis</taxon>
        <taxon>Rozella</taxon>
    </lineage>
</organism>
<dbReference type="HOGENOM" id="CLU_350958_0_0_1"/>
<dbReference type="EMBL" id="KE561202">
    <property type="protein sequence ID" value="EPZ31912.1"/>
    <property type="molecule type" value="Genomic_DNA"/>
</dbReference>
<sequence>MFKCVFLAFCLLATFVVCVKVEDYSNYPLIYELIRVKNLKEWLTHKNEIESIFIKKSFVLNTLKAIAKVSKSGDEYEEYYGFLAKYHYDIFNVCNRVLESGLQVKSEASGDLEYSDEHLGKMICDNIFKFLVDPQKKSRNEILNEAVDKKLLNFLRYLFRQDKKDVMNTFNYAVETGKYDVAEAMIFDGNYYLQYKMQMLDNFKSDTQLVIKSWLTFRQVVQGRDSEFIARIMNIWDLDVNYFDRFFYDLEKMDVFVKLDTSRVPYWFNFVIKHKNVYFALNEIYIKRKESIPIERLAENDVVSLMSVCGLKCHDALFESAIKDEDQELLNFLLQKFNYSAKEEIIKKTIRGYLNDGRPSSILLDFENVPQDAQIIFKAIKEVDNDLNVFGKSVYIFINAVMQENFTFAFKIVSYFEEINIDRFMSIRLFFNTKTIALPDNLKYDETVSEFWKKLRGNTIPLYNHQSIFPGVVDWNRWLFTRTVTAEDAQVMFDILLVQKYFEYALVILQSLSSNINLDHQHLQIISSITDAPLLNGFVSELLIKGFYRFVWEEMVLTRKVSLEFDRLISLKRKDILQFLELVVEVTKYASGFIKLAMSTYIENGIEVPFAFKYETQENVNIIQQALAATQIHTPFSLPEQPPQTHPRQPQTSGASYSNVDLSPLSTSSSREVSSNIGSSSSPAPSNLASPSPTVKPLASLNADADKIFEIAKDKKKLSSAAKDMNVLFDFYYVDPSGTLVKYHLDWNTYRDRILSLDKRTKLFYNIRKNGLNVAEKEFLENEMKTKKRKLNNQAGSSNSNQ</sequence>
<dbReference type="Proteomes" id="UP000030755">
    <property type="component" value="Unassembled WGS sequence"/>
</dbReference>
<proteinExistence type="predicted"/>